<dbReference type="Proteomes" id="UP001548189">
    <property type="component" value="Unassembled WGS sequence"/>
</dbReference>
<evidence type="ECO:0000256" key="1">
    <source>
        <dbReference type="SAM" id="SignalP"/>
    </source>
</evidence>
<gene>
    <name evidence="2" type="ORF">ABVT43_18030</name>
</gene>
<evidence type="ECO:0000313" key="3">
    <source>
        <dbReference type="Proteomes" id="UP001548189"/>
    </source>
</evidence>
<dbReference type="EMBL" id="JBEVCJ010000033">
    <property type="protein sequence ID" value="MET1257047.1"/>
    <property type="molecule type" value="Genomic_DNA"/>
</dbReference>
<name>A0ABV2BZV1_9GAMM</name>
<proteinExistence type="predicted"/>
<organism evidence="2 3">
    <name type="scientific">Aliikangiella maris</name>
    <dbReference type="NCBI Taxonomy" id="3162458"/>
    <lineage>
        <taxon>Bacteria</taxon>
        <taxon>Pseudomonadati</taxon>
        <taxon>Pseudomonadota</taxon>
        <taxon>Gammaproteobacteria</taxon>
        <taxon>Oceanospirillales</taxon>
        <taxon>Pleioneaceae</taxon>
        <taxon>Aliikangiella</taxon>
    </lineage>
</organism>
<feature type="signal peptide" evidence="1">
    <location>
        <begin position="1"/>
        <end position="22"/>
    </location>
</feature>
<comment type="caution">
    <text evidence="2">The sequence shown here is derived from an EMBL/GenBank/DDBJ whole genome shotgun (WGS) entry which is preliminary data.</text>
</comment>
<evidence type="ECO:0000313" key="2">
    <source>
        <dbReference type="EMBL" id="MET1257047.1"/>
    </source>
</evidence>
<dbReference type="RefSeq" id="WP_353897630.1">
    <property type="nucleotide sequence ID" value="NZ_JBEVCJ010000033.1"/>
</dbReference>
<sequence length="113" mass="12347">MNKVIQSFVVVSIFIFSSVSVAGGGLQPNKITKVAFQTGGFFLYADNWPNPNECTRSDAIVLKSSDSNYDKAYSLLLAAYMSGKKVSGYSDGCVEFDGQTFNSIRGFKYLVVE</sequence>
<keyword evidence="3" id="KW-1185">Reference proteome</keyword>
<reference evidence="2 3" key="1">
    <citation type="submission" date="2024-06" db="EMBL/GenBank/DDBJ databases">
        <authorList>
            <person name="Li F."/>
        </authorList>
    </citation>
    <scope>NUCLEOTIDE SEQUENCE [LARGE SCALE GENOMIC DNA]</scope>
    <source>
        <strain evidence="2 3">GXAS 311</strain>
    </source>
</reference>
<keyword evidence="1" id="KW-0732">Signal</keyword>
<accession>A0ABV2BZV1</accession>
<feature type="chain" id="PRO_5047418587" evidence="1">
    <location>
        <begin position="23"/>
        <end position="113"/>
    </location>
</feature>
<protein>
    <submittedName>
        <fullName evidence="2">Uncharacterized protein</fullName>
    </submittedName>
</protein>